<evidence type="ECO:0000313" key="4">
    <source>
        <dbReference type="Proteomes" id="UP000243745"/>
    </source>
</evidence>
<dbReference type="AlphaFoldDB" id="A0A662ZL81"/>
<feature type="transmembrane region" description="Helical" evidence="1">
    <location>
        <begin position="77"/>
        <end position="96"/>
    </location>
</feature>
<evidence type="ECO:0000256" key="2">
    <source>
        <dbReference type="SAM" id="SignalP"/>
    </source>
</evidence>
<gene>
    <name evidence="3" type="ORF">SAMN02910344_02170</name>
</gene>
<keyword evidence="1" id="KW-0812">Transmembrane</keyword>
<dbReference type="Proteomes" id="UP000243745">
    <property type="component" value="Unassembled WGS sequence"/>
</dbReference>
<accession>A0A662ZL81</accession>
<keyword evidence="1" id="KW-0472">Membrane</keyword>
<dbReference type="OrthoDB" id="5679053at2"/>
<keyword evidence="2" id="KW-0732">Signal</keyword>
<evidence type="ECO:0000256" key="1">
    <source>
        <dbReference type="SAM" id="Phobius"/>
    </source>
</evidence>
<dbReference type="RefSeq" id="WP_093143656.1">
    <property type="nucleotide sequence ID" value="NZ_FOXF01000065.1"/>
</dbReference>
<evidence type="ECO:0000313" key="3">
    <source>
        <dbReference type="EMBL" id="SFP73166.1"/>
    </source>
</evidence>
<organism evidence="3 4">
    <name type="scientific">Ruminobacter amylophilus</name>
    <dbReference type="NCBI Taxonomy" id="867"/>
    <lineage>
        <taxon>Bacteria</taxon>
        <taxon>Pseudomonadati</taxon>
        <taxon>Pseudomonadota</taxon>
        <taxon>Gammaproteobacteria</taxon>
        <taxon>Aeromonadales</taxon>
        <taxon>Succinivibrionaceae</taxon>
        <taxon>Ruminobacter</taxon>
    </lineage>
</organism>
<dbReference type="NCBIfam" id="NF041281">
    <property type="entry name" value="TraA_gammapb"/>
    <property type="match status" value="1"/>
</dbReference>
<reference evidence="3 4" key="1">
    <citation type="submission" date="2016-10" db="EMBL/GenBank/DDBJ databases">
        <authorList>
            <person name="Varghese N."/>
            <person name="Submissions S."/>
        </authorList>
    </citation>
    <scope>NUCLEOTIDE SEQUENCE [LARGE SCALE GENOMIC DNA]</scope>
    <source>
        <strain evidence="3 4">DSM 1361</strain>
    </source>
</reference>
<name>A0A662ZL81_9GAMM</name>
<feature type="transmembrane region" description="Helical" evidence="1">
    <location>
        <begin position="103"/>
        <end position="124"/>
    </location>
</feature>
<keyword evidence="1" id="KW-1133">Transmembrane helix</keyword>
<protein>
    <recommendedName>
        <fullName evidence="5">Conjugal transfer pilus assembly protein TraA</fullName>
    </recommendedName>
</protein>
<dbReference type="InterPro" id="IPR059173">
    <property type="entry name" value="TraA_dom"/>
</dbReference>
<dbReference type="EMBL" id="FOXF01000065">
    <property type="protein sequence ID" value="SFP73166.1"/>
    <property type="molecule type" value="Genomic_DNA"/>
</dbReference>
<sequence length="151" mass="15665">MFKKLLKKFAVATAAFVFTFGSVMTVEATMDMTPAAYASEDANGCINNGSVGECSNTSSYTEFDSIWNRIAAWTQGSLGRVIAGAFILVGIVGGVGKQSIMSFAIGISAGLGLIYAPGILASLFSADVSVSALSEDVLQHAVAMLQNHGLK</sequence>
<evidence type="ECO:0008006" key="5">
    <source>
        <dbReference type="Google" id="ProtNLM"/>
    </source>
</evidence>
<feature type="chain" id="PRO_5024919271" description="Conjugal transfer pilus assembly protein TraA" evidence="2">
    <location>
        <begin position="26"/>
        <end position="151"/>
    </location>
</feature>
<keyword evidence="4" id="KW-1185">Reference proteome</keyword>
<feature type="signal peptide" evidence="2">
    <location>
        <begin position="1"/>
        <end position="25"/>
    </location>
</feature>
<proteinExistence type="predicted"/>